<feature type="binding site" evidence="15">
    <location>
        <position position="123"/>
    </location>
    <ligand>
        <name>Mg(2+)</name>
        <dbReference type="ChEBI" id="CHEBI:18420"/>
    </ligand>
</feature>
<dbReference type="GO" id="GO:0004160">
    <property type="term" value="F:dihydroxy-acid dehydratase activity"/>
    <property type="evidence" value="ECO:0007669"/>
    <property type="project" value="UniProtKB-UniRule"/>
</dbReference>
<evidence type="ECO:0000256" key="15">
    <source>
        <dbReference type="HAMAP-Rule" id="MF_00012"/>
    </source>
</evidence>
<keyword evidence="8 15" id="KW-0411">Iron-sulfur</keyword>
<dbReference type="Proteomes" id="UP000650005">
    <property type="component" value="Unassembled WGS sequence"/>
</dbReference>
<dbReference type="InterPro" id="IPR000581">
    <property type="entry name" value="ILV_EDD_N"/>
</dbReference>
<reference evidence="18" key="1">
    <citation type="submission" date="2021-01" db="EMBL/GenBank/DDBJ databases">
        <title>Characterization of Corynebacterium spp. from penguins.</title>
        <authorList>
            <person name="Svec P."/>
        </authorList>
    </citation>
    <scope>NUCLEOTIDE SEQUENCE</scope>
    <source>
        <strain evidence="18">CCM 8835</strain>
    </source>
</reference>
<dbReference type="GO" id="GO:0000287">
    <property type="term" value="F:magnesium ion binding"/>
    <property type="evidence" value="ECO:0007669"/>
    <property type="project" value="UniProtKB-UniRule"/>
</dbReference>
<comment type="cofactor">
    <cofactor evidence="1 15">
        <name>Mg(2+)</name>
        <dbReference type="ChEBI" id="CHEBI:18420"/>
    </cofactor>
</comment>
<comment type="subunit">
    <text evidence="15">Homodimer.</text>
</comment>
<evidence type="ECO:0000256" key="10">
    <source>
        <dbReference type="ARBA" id="ARBA00023304"/>
    </source>
</evidence>
<dbReference type="InterPro" id="IPR037237">
    <property type="entry name" value="IlvD/EDD_N"/>
</dbReference>
<evidence type="ECO:0000256" key="11">
    <source>
        <dbReference type="ARBA" id="ARBA00029304"/>
    </source>
</evidence>
<dbReference type="EMBL" id="JAPMKX010000005">
    <property type="protein sequence ID" value="MCX7539082.1"/>
    <property type="molecule type" value="Genomic_DNA"/>
</dbReference>
<feature type="binding site" evidence="15">
    <location>
        <position position="81"/>
    </location>
    <ligand>
        <name>Mg(2+)</name>
        <dbReference type="ChEBI" id="CHEBI:18420"/>
    </ligand>
</feature>
<dbReference type="PANTHER" id="PTHR43661:SF3">
    <property type="entry name" value="D-XYLONATE DEHYDRATASE YAGF-RELATED"/>
    <property type="match status" value="1"/>
</dbReference>
<comment type="catalytic activity">
    <reaction evidence="15">
        <text>(2R,3R)-2,3-dihydroxy-3-methylpentanoate = (S)-3-methyl-2-oxopentanoate + H2O</text>
        <dbReference type="Rhea" id="RHEA:27694"/>
        <dbReference type="ChEBI" id="CHEBI:15377"/>
        <dbReference type="ChEBI" id="CHEBI:35146"/>
        <dbReference type="ChEBI" id="CHEBI:49258"/>
        <dbReference type="EC" id="4.2.1.9"/>
    </reaction>
</comment>
<dbReference type="Gene3D" id="3.50.30.80">
    <property type="entry name" value="IlvD/EDD C-terminal domain-like"/>
    <property type="match status" value="1"/>
</dbReference>
<comment type="pathway">
    <text evidence="13 15">Amino-acid biosynthesis; L-isoleucine biosynthesis; L-isoleucine from 2-oxobutanoate: step 3/4.</text>
</comment>
<evidence type="ECO:0000256" key="3">
    <source>
        <dbReference type="ARBA" id="ARBA00022605"/>
    </source>
</evidence>
<evidence type="ECO:0000256" key="14">
    <source>
        <dbReference type="ARBA" id="ARBA00029490"/>
    </source>
</evidence>
<comment type="caution">
    <text evidence="19">The sequence shown here is derived from an EMBL/GenBank/DDBJ whole genome shotgun (WGS) entry which is preliminary data.</text>
</comment>
<reference evidence="19" key="2">
    <citation type="submission" date="2022-11" db="EMBL/GenBank/DDBJ databases">
        <title>Corynebacterium sp. isolated from Penguins.</title>
        <authorList>
            <person name="Sedlar K."/>
            <person name="Svec P."/>
        </authorList>
    </citation>
    <scope>NUCLEOTIDE SEQUENCE</scope>
    <source>
        <strain evidence="19">P5875</strain>
    </source>
</reference>
<evidence type="ECO:0000313" key="21">
    <source>
        <dbReference type="Proteomes" id="UP001070238"/>
    </source>
</evidence>
<evidence type="ECO:0000259" key="17">
    <source>
        <dbReference type="Pfam" id="PF24877"/>
    </source>
</evidence>
<dbReference type="HAMAP" id="MF_00012">
    <property type="entry name" value="IlvD"/>
    <property type="match status" value="1"/>
</dbReference>
<feature type="binding site" description="via carbamate group" evidence="15">
    <location>
        <position position="124"/>
    </location>
    <ligand>
        <name>Mg(2+)</name>
        <dbReference type="ChEBI" id="CHEBI:18420"/>
    </ligand>
</feature>
<keyword evidence="3 15" id="KW-0028">Amino-acid biosynthesis</keyword>
<evidence type="ECO:0000256" key="4">
    <source>
        <dbReference type="ARBA" id="ARBA00022714"/>
    </source>
</evidence>
<evidence type="ECO:0000256" key="8">
    <source>
        <dbReference type="ARBA" id="ARBA00023014"/>
    </source>
</evidence>
<accession>A0A9Q4CG99</accession>
<evidence type="ECO:0000256" key="12">
    <source>
        <dbReference type="ARBA" id="ARBA00029436"/>
    </source>
</evidence>
<dbReference type="AlphaFoldDB" id="A0A9Q4CG99"/>
<comment type="function">
    <text evidence="15">Functions in the biosynthesis of branched-chain amino acids. Catalyzes the dehydration of (2R,3R)-2,3-dihydroxy-3-methylpentanoate (2,3-dihydroxy-3-methylvalerate) into 2-oxo-3-methylpentanoate (2-oxo-3-methylvalerate) and of (2R)-2,3-dihydroxy-3-methylbutanoate (2,3-dihydroxyisovalerate) into 2-oxo-3-methylbutanoate (2-oxoisovalerate), the penultimate precursor to L-isoleucine and L-valine, respectively.</text>
</comment>
<evidence type="ECO:0000256" key="7">
    <source>
        <dbReference type="ARBA" id="ARBA00023004"/>
    </source>
</evidence>
<dbReference type="InterPro" id="IPR056740">
    <property type="entry name" value="ILV_EDD_C"/>
</dbReference>
<comment type="caution">
    <text evidence="15">Lacks conserved residue(s) required for the propagation of feature annotation.</text>
</comment>
<name>A0A9Q4CG99_9CORY</name>
<comment type="cofactor">
    <cofactor evidence="15">
        <name>[2Fe-2S] cluster</name>
        <dbReference type="ChEBI" id="CHEBI:190135"/>
    </cofactor>
    <text evidence="15">Binds 1 [2Fe-2S] cluster per subunit. This cluster acts as a Lewis acid cofactor.</text>
</comment>
<dbReference type="InterPro" id="IPR004404">
    <property type="entry name" value="DihydroxyA_deHydtase"/>
</dbReference>
<dbReference type="NCBIfam" id="TIGR00110">
    <property type="entry name" value="ilvD"/>
    <property type="match status" value="1"/>
</dbReference>
<evidence type="ECO:0000313" key="19">
    <source>
        <dbReference type="EMBL" id="MCX7539082.1"/>
    </source>
</evidence>
<dbReference type="GO" id="GO:0005829">
    <property type="term" value="C:cytosol"/>
    <property type="evidence" value="ECO:0007669"/>
    <property type="project" value="TreeGrafter"/>
</dbReference>
<keyword evidence="10 15" id="KW-0100">Branched-chain amino acid biosynthesis</keyword>
<keyword evidence="6 15" id="KW-0460">Magnesium</keyword>
<organism evidence="19 21">
    <name type="scientific">Corynebacterium antarcticum</name>
    <dbReference type="NCBI Taxonomy" id="2800405"/>
    <lineage>
        <taxon>Bacteria</taxon>
        <taxon>Bacillati</taxon>
        <taxon>Actinomycetota</taxon>
        <taxon>Actinomycetes</taxon>
        <taxon>Mycobacteriales</taxon>
        <taxon>Corynebacteriaceae</taxon>
        <taxon>Corynebacterium</taxon>
    </lineage>
</organism>
<dbReference type="GO" id="GO:0009099">
    <property type="term" value="P:L-valine biosynthetic process"/>
    <property type="evidence" value="ECO:0007669"/>
    <property type="project" value="UniProtKB-UniRule"/>
</dbReference>
<evidence type="ECO:0000256" key="1">
    <source>
        <dbReference type="ARBA" id="ARBA00001946"/>
    </source>
</evidence>
<comment type="catalytic activity">
    <reaction evidence="11">
        <text>(2R)-2,3-dihydroxy-3-methylbutanoate = 3-methyl-2-oxobutanoate + H2O</text>
        <dbReference type="Rhea" id="RHEA:24809"/>
        <dbReference type="ChEBI" id="CHEBI:11851"/>
        <dbReference type="ChEBI" id="CHEBI:15377"/>
        <dbReference type="ChEBI" id="CHEBI:49072"/>
        <dbReference type="EC" id="4.2.1.9"/>
    </reaction>
    <physiologicalReaction direction="left-to-right" evidence="11">
        <dbReference type="Rhea" id="RHEA:24810"/>
    </physiologicalReaction>
</comment>
<dbReference type="NCBIfam" id="NF009103">
    <property type="entry name" value="PRK12448.1"/>
    <property type="match status" value="1"/>
</dbReference>
<proteinExistence type="inferred from homology"/>
<evidence type="ECO:0000313" key="20">
    <source>
        <dbReference type="Proteomes" id="UP000650005"/>
    </source>
</evidence>
<dbReference type="EMBL" id="JAENIP010000013">
    <property type="protein sequence ID" value="MBK1844432.1"/>
    <property type="molecule type" value="Genomic_DNA"/>
</dbReference>
<keyword evidence="20" id="KW-1185">Reference proteome</keyword>
<feature type="domain" description="Dihydroxy-acid/6-phosphogluconate dehydratase N-terminal" evidence="16">
    <location>
        <begin position="34"/>
        <end position="359"/>
    </location>
</feature>
<evidence type="ECO:0000256" key="9">
    <source>
        <dbReference type="ARBA" id="ARBA00023239"/>
    </source>
</evidence>
<keyword evidence="7 15" id="KW-0408">Iron</keyword>
<evidence type="ECO:0000256" key="2">
    <source>
        <dbReference type="ARBA" id="ARBA00006486"/>
    </source>
</evidence>
<dbReference type="SUPFAM" id="SSF52016">
    <property type="entry name" value="LeuD/IlvD-like"/>
    <property type="match status" value="1"/>
</dbReference>
<comment type="similarity">
    <text evidence="2 15">Belongs to the IlvD/Edd family.</text>
</comment>
<evidence type="ECO:0000256" key="5">
    <source>
        <dbReference type="ARBA" id="ARBA00022723"/>
    </source>
</evidence>
<dbReference type="EC" id="4.2.1.9" evidence="14 15"/>
<dbReference type="Pfam" id="PF24877">
    <property type="entry name" value="ILV_EDD_C"/>
    <property type="match status" value="1"/>
</dbReference>
<evidence type="ECO:0000256" key="13">
    <source>
        <dbReference type="ARBA" id="ARBA00029437"/>
    </source>
</evidence>
<dbReference type="PROSITE" id="PS00887">
    <property type="entry name" value="ILVD_EDD_2"/>
    <property type="match status" value="1"/>
</dbReference>
<keyword evidence="9 15" id="KW-0456">Lyase</keyword>
<evidence type="ECO:0000256" key="6">
    <source>
        <dbReference type="ARBA" id="ARBA00022842"/>
    </source>
</evidence>
<evidence type="ECO:0000313" key="18">
    <source>
        <dbReference type="EMBL" id="MBK1844432.1"/>
    </source>
</evidence>
<keyword evidence="5 15" id="KW-0479">Metal-binding</keyword>
<protein>
    <recommendedName>
        <fullName evidence="14 15">Dihydroxy-acid dehydratase</fullName>
        <shortName evidence="15">DAD</shortName>
        <ecNumber evidence="14 15">4.2.1.9</ecNumber>
    </recommendedName>
</protein>
<evidence type="ECO:0000259" key="16">
    <source>
        <dbReference type="Pfam" id="PF00920"/>
    </source>
</evidence>
<comment type="pathway">
    <text evidence="12 15">Amino-acid biosynthesis; L-valine biosynthesis; L-valine from pyruvate: step 3/4.</text>
</comment>
<dbReference type="GO" id="GO:0009097">
    <property type="term" value="P:isoleucine biosynthetic process"/>
    <property type="evidence" value="ECO:0007669"/>
    <property type="project" value="UniProtKB-UniRule"/>
</dbReference>
<dbReference type="InterPro" id="IPR020558">
    <property type="entry name" value="DiOHA_6PGluconate_deHydtase_CS"/>
</dbReference>
<dbReference type="Pfam" id="PF00920">
    <property type="entry name" value="ILVD_EDD_N"/>
    <property type="match status" value="1"/>
</dbReference>
<feature type="active site" description="Proton acceptor" evidence="15">
    <location>
        <position position="519"/>
    </location>
</feature>
<gene>
    <name evidence="15 19" type="primary">ilvD</name>
    <name evidence="18" type="ORF">JIM95_07535</name>
    <name evidence="19" type="ORF">OS123_11115</name>
</gene>
<sequence>MIPLRSRVTTVGRNASGARALWRATGMKDNDFGKPIVAIANSYTQFVPGHVHLKNVGDIVAEAITAAGGVPKEFNTIAVDDGIAMGHGGMLYSLPSREIIADAVEYMVNAHTADALVCISNCDKITPGMLNTALRLNIPTVFVSGGPMEAGKAVVVDGIAHAPTDLVTAISASANEGVDAPGLSRIEASACPTCGSCSGMFTANSMNCLTEALGLSLPGNGSTLATHKARRQLFTRAGETIVELCRRYYGEEDTSVLPRSIATRHAFNNAMSLDMAMGGSTNTVLHILAAAQEGEVDFDLADIDDLSRRVGCLSKVSPNSNYHMEDVHRAGGIPAILGELHRGGLLHDDVHSVHSPDLQSWLDAWDIRGGKATDEAIELFHAAPGGVRTTEPFSTENRWDSLDTDAVNGCIHDVEHAHTVDGGLAVLRGNLAPDGAIIKAAGIDEELWHFSGPARVVESQEEAVSVILKREIQPGEVLIVRYEGPSGGPGMQEMLHPTAFLKGSGLGKKCALITDGRFSGGSSGISVGHVSPEAAHGGLIGLIRDGDTVTIDIHQRLLSLDVDDAEIERRREEMNASERPWQPVNRQRTVSKALRAYAKMATSADKGAVRQVD</sequence>
<dbReference type="FunFam" id="3.50.30.80:FF:000001">
    <property type="entry name" value="Dihydroxy-acid dehydratase"/>
    <property type="match status" value="1"/>
</dbReference>
<dbReference type="PANTHER" id="PTHR43661">
    <property type="entry name" value="D-XYLONATE DEHYDRATASE"/>
    <property type="match status" value="1"/>
</dbReference>
<feature type="domain" description="Dihydroxy-acid/6-phosphogluconate dehydratase C-terminal" evidence="17">
    <location>
        <begin position="410"/>
        <end position="608"/>
    </location>
</feature>
<dbReference type="Proteomes" id="UP001070238">
    <property type="component" value="Unassembled WGS sequence"/>
</dbReference>
<dbReference type="SUPFAM" id="SSF143975">
    <property type="entry name" value="IlvD/EDD N-terminal domain-like"/>
    <property type="match status" value="1"/>
</dbReference>
<keyword evidence="4 15" id="KW-0001">2Fe-2S</keyword>
<dbReference type="RefSeq" id="WP_200258985.1">
    <property type="nucleotide sequence ID" value="NZ_JAENIP020000003.1"/>
</dbReference>
<dbReference type="InterPro" id="IPR042096">
    <property type="entry name" value="Dihydro-acid_dehy_C"/>
</dbReference>
<feature type="binding site" evidence="15">
    <location>
        <position position="493"/>
    </location>
    <ligand>
        <name>Mg(2+)</name>
        <dbReference type="ChEBI" id="CHEBI:18420"/>
    </ligand>
</feature>
<feature type="modified residue" description="N6-carboxylysine" evidence="15">
    <location>
        <position position="124"/>
    </location>
</feature>
<dbReference type="GO" id="GO:0051537">
    <property type="term" value="F:2 iron, 2 sulfur cluster binding"/>
    <property type="evidence" value="ECO:0007669"/>
    <property type="project" value="UniProtKB-UniRule"/>
</dbReference>